<dbReference type="Proteomes" id="UP000249061">
    <property type="component" value="Unassembled WGS sequence"/>
</dbReference>
<comment type="caution">
    <text evidence="2">The sequence shown here is derived from an EMBL/GenBank/DDBJ whole genome shotgun (WGS) entry which is preliminary data.</text>
</comment>
<evidence type="ECO:0000256" key="1">
    <source>
        <dbReference type="SAM" id="SignalP"/>
    </source>
</evidence>
<evidence type="ECO:0000313" key="2">
    <source>
        <dbReference type="EMBL" id="PZR04169.1"/>
    </source>
</evidence>
<accession>A0A2W5SLX4</accession>
<sequence>MKRLALLSILAASTVFAQTATSEFQLWNAVMATPQLGKDTPAFSLWFDGHARRGPDNTVLIVRPGVGVQVLPWLSVWGGYAWVPTMADGVDDVVNEHRAWQQVLLQTETSFRLNLQSRTRVEERFHERGGEVGVRLRQFFRVSWRPSVDVPIGALVSDELFIGLNSTVWGQPAGIDQNRLFVGPFFQLMPWARIEAGYLFVYLDRANDRLLHNVSVLAVFNPRF</sequence>
<reference evidence="2 3" key="1">
    <citation type="submission" date="2017-08" db="EMBL/GenBank/DDBJ databases">
        <title>Infants hospitalized years apart are colonized by the same room-sourced microbial strains.</title>
        <authorList>
            <person name="Brooks B."/>
            <person name="Olm M.R."/>
            <person name="Firek B.A."/>
            <person name="Baker R."/>
            <person name="Thomas B.C."/>
            <person name="Morowitz M.J."/>
            <person name="Banfield J.F."/>
        </authorList>
    </citation>
    <scope>NUCLEOTIDE SEQUENCE [LARGE SCALE GENOMIC DNA]</scope>
    <source>
        <strain evidence="2">S2_003_000_R2_14</strain>
    </source>
</reference>
<dbReference type="AlphaFoldDB" id="A0A2W5SLX4"/>
<dbReference type="EMBL" id="QFQP01000063">
    <property type="protein sequence ID" value="PZR04169.1"/>
    <property type="molecule type" value="Genomic_DNA"/>
</dbReference>
<dbReference type="InterPro" id="IPR019619">
    <property type="entry name" value="DUF2490"/>
</dbReference>
<keyword evidence="1" id="KW-0732">Signal</keyword>
<proteinExistence type="predicted"/>
<evidence type="ECO:0000313" key="3">
    <source>
        <dbReference type="Proteomes" id="UP000249061"/>
    </source>
</evidence>
<name>A0A2W5SLX4_9BACT</name>
<organism evidence="2 3">
    <name type="scientific">Archangium gephyra</name>
    <dbReference type="NCBI Taxonomy" id="48"/>
    <lineage>
        <taxon>Bacteria</taxon>
        <taxon>Pseudomonadati</taxon>
        <taxon>Myxococcota</taxon>
        <taxon>Myxococcia</taxon>
        <taxon>Myxococcales</taxon>
        <taxon>Cystobacterineae</taxon>
        <taxon>Archangiaceae</taxon>
        <taxon>Archangium</taxon>
    </lineage>
</organism>
<feature type="signal peptide" evidence="1">
    <location>
        <begin position="1"/>
        <end position="17"/>
    </location>
</feature>
<dbReference type="Pfam" id="PF10677">
    <property type="entry name" value="DUF2490"/>
    <property type="match status" value="1"/>
</dbReference>
<feature type="chain" id="PRO_5015952916" description="DUF2490 domain-containing protein" evidence="1">
    <location>
        <begin position="18"/>
        <end position="224"/>
    </location>
</feature>
<gene>
    <name evidence="2" type="ORF">DI536_34775</name>
</gene>
<protein>
    <recommendedName>
        <fullName evidence="4">DUF2490 domain-containing protein</fullName>
    </recommendedName>
</protein>
<evidence type="ECO:0008006" key="4">
    <source>
        <dbReference type="Google" id="ProtNLM"/>
    </source>
</evidence>